<reference evidence="4" key="1">
    <citation type="submission" date="2016-09" db="EMBL/GenBank/DDBJ databases">
        <authorList>
            <person name="Koehorst J."/>
        </authorList>
    </citation>
    <scope>NUCLEOTIDE SEQUENCE [LARGE SCALE GENOMIC DNA]</scope>
</reference>
<dbReference type="PANTHER" id="PTHR13420">
    <property type="entry name" value="UPF0235 PROTEIN C15ORF40"/>
    <property type="match status" value="1"/>
</dbReference>
<dbReference type="Proteomes" id="UP000176204">
    <property type="component" value="Chromosome I"/>
</dbReference>
<evidence type="ECO:0000313" key="3">
    <source>
        <dbReference type="EMBL" id="SEH91455.1"/>
    </source>
</evidence>
<dbReference type="Gene3D" id="3.30.1200.10">
    <property type="entry name" value="YggU-like"/>
    <property type="match status" value="1"/>
</dbReference>
<dbReference type="HAMAP" id="MF_00634">
    <property type="entry name" value="UPF0235"/>
    <property type="match status" value="1"/>
</dbReference>
<dbReference type="EMBL" id="LT629973">
    <property type="protein sequence ID" value="SEH91455.1"/>
    <property type="molecule type" value="Genomic_DNA"/>
</dbReference>
<keyword evidence="4" id="KW-1185">Reference proteome</keyword>
<protein>
    <recommendedName>
        <fullName evidence="2">UPF0235 protein PYTT_1677</fullName>
    </recommendedName>
</protein>
<name>A0A1C7PCS4_9BACT</name>
<comment type="similarity">
    <text evidence="1 2">Belongs to the UPF0235 family.</text>
</comment>
<dbReference type="InterPro" id="IPR036591">
    <property type="entry name" value="YggU-like_sf"/>
</dbReference>
<dbReference type="SMART" id="SM01152">
    <property type="entry name" value="DUF167"/>
    <property type="match status" value="1"/>
</dbReference>
<evidence type="ECO:0000256" key="2">
    <source>
        <dbReference type="HAMAP-Rule" id="MF_00634"/>
    </source>
</evidence>
<dbReference type="KEGG" id="agl:PYTT_1677"/>
<organism evidence="3 4">
    <name type="scientific">Akkermansia glycaniphila</name>
    <dbReference type="NCBI Taxonomy" id="1679444"/>
    <lineage>
        <taxon>Bacteria</taxon>
        <taxon>Pseudomonadati</taxon>
        <taxon>Verrucomicrobiota</taxon>
        <taxon>Verrucomicrobiia</taxon>
        <taxon>Verrucomicrobiales</taxon>
        <taxon>Akkermansiaceae</taxon>
        <taxon>Akkermansia</taxon>
    </lineage>
</organism>
<dbReference type="OrthoDB" id="9801972at2"/>
<dbReference type="STRING" id="1679444.PYTT_1677"/>
<dbReference type="RefSeq" id="WP_067774220.1">
    <property type="nucleotide sequence ID" value="NZ_LIGX01000018.1"/>
</dbReference>
<evidence type="ECO:0000313" key="4">
    <source>
        <dbReference type="Proteomes" id="UP000176204"/>
    </source>
</evidence>
<evidence type="ECO:0000256" key="1">
    <source>
        <dbReference type="ARBA" id="ARBA00010364"/>
    </source>
</evidence>
<proteinExistence type="inferred from homology"/>
<dbReference type="GO" id="GO:0005737">
    <property type="term" value="C:cytoplasm"/>
    <property type="evidence" value="ECO:0007669"/>
    <property type="project" value="TreeGrafter"/>
</dbReference>
<dbReference type="InterPro" id="IPR003746">
    <property type="entry name" value="DUF167"/>
</dbReference>
<dbReference type="NCBIfam" id="TIGR00251">
    <property type="entry name" value="DUF167 family protein"/>
    <property type="match status" value="1"/>
</dbReference>
<accession>A0A1C7PCS4</accession>
<gene>
    <name evidence="3" type="ORF">PYTT_1677</name>
</gene>
<dbReference type="AlphaFoldDB" id="A0A1C7PCS4"/>
<dbReference type="Pfam" id="PF02594">
    <property type="entry name" value="DUF167"/>
    <property type="match status" value="1"/>
</dbReference>
<dbReference type="PANTHER" id="PTHR13420:SF7">
    <property type="entry name" value="UPF0235 PROTEIN C15ORF40"/>
    <property type="match status" value="1"/>
</dbReference>
<dbReference type="SUPFAM" id="SSF69786">
    <property type="entry name" value="YggU-like"/>
    <property type="match status" value="1"/>
</dbReference>
<sequence>MKLALKITPGARRNECLGWEEHPQAGTVLKLKIASPPVDGKANRAIIAYLAELLGLGKSEITLLHGTSGRIKLVEVPDSAQQKLAQLPHPQP</sequence>